<evidence type="ECO:0000259" key="2">
    <source>
        <dbReference type="PROSITE" id="PS50405"/>
    </source>
</evidence>
<evidence type="ECO:0000259" key="1">
    <source>
        <dbReference type="PROSITE" id="PS50404"/>
    </source>
</evidence>
<dbReference type="InterPro" id="IPR040079">
    <property type="entry name" value="Glutathione_S-Trfase"/>
</dbReference>
<sequence>MLDNDTPHWEDLMTMKFYDFPGAPSPRRARIALLEKGVSFDTVIVDLVAGEHLGDAYRAINPGCTVPALILDDGTVLGENHGIFAYLEAAYPEPSLTGETPAEKGLVAQWNARCEYEGLLAVAEILRNAAPQMKGRALTGPHGFDQIPALIERGAKRLAAFWSVLDATLAEREFLAIDRFSLADITALVAVDFAKVVRQRPPAEMTNIWRWRDALDRRPSVMATNIGRPGSA</sequence>
<evidence type="ECO:0000313" key="4">
    <source>
        <dbReference type="Proteomes" id="UP000001302"/>
    </source>
</evidence>
<dbReference type="InterPro" id="IPR004046">
    <property type="entry name" value="GST_C"/>
</dbReference>
<dbReference type="SFLD" id="SFLDG00358">
    <property type="entry name" value="Main_(cytGST)"/>
    <property type="match status" value="1"/>
</dbReference>
<protein>
    <submittedName>
        <fullName evidence="3">Glutathione S-transferase, putative</fullName>
    </submittedName>
</protein>
<dbReference type="CDD" id="cd03051">
    <property type="entry name" value="GST_N_GTT2_like"/>
    <property type="match status" value="1"/>
</dbReference>
<dbReference type="SUPFAM" id="SSF52833">
    <property type="entry name" value="Thioredoxin-like"/>
    <property type="match status" value="1"/>
</dbReference>
<dbReference type="PANTHER" id="PTHR44051">
    <property type="entry name" value="GLUTATHIONE S-TRANSFERASE-RELATED"/>
    <property type="match status" value="1"/>
</dbReference>
<dbReference type="PANTHER" id="PTHR44051:SF8">
    <property type="entry name" value="GLUTATHIONE S-TRANSFERASE GSTA"/>
    <property type="match status" value="1"/>
</dbReference>
<dbReference type="STRING" id="314260.PB2503_11484"/>
<dbReference type="SUPFAM" id="SSF47616">
    <property type="entry name" value="GST C-terminal domain-like"/>
    <property type="match status" value="1"/>
</dbReference>
<dbReference type="Gene3D" id="3.40.30.10">
    <property type="entry name" value="Glutaredoxin"/>
    <property type="match status" value="1"/>
</dbReference>
<dbReference type="EMBL" id="CP002156">
    <property type="protein sequence ID" value="ADM10342.1"/>
    <property type="molecule type" value="Genomic_DNA"/>
</dbReference>
<dbReference type="KEGG" id="pbr:PB2503_11484"/>
<keyword evidence="3" id="KW-0808">Transferase</keyword>
<dbReference type="Gene3D" id="1.20.1050.10">
    <property type="match status" value="1"/>
</dbReference>
<gene>
    <name evidence="3" type="ordered locus">PB2503_11484</name>
</gene>
<feature type="domain" description="GST C-terminal" evidence="2">
    <location>
        <begin position="100"/>
        <end position="232"/>
    </location>
</feature>
<dbReference type="InterPro" id="IPR004045">
    <property type="entry name" value="Glutathione_S-Trfase_N"/>
</dbReference>
<dbReference type="InterPro" id="IPR010987">
    <property type="entry name" value="Glutathione-S-Trfase_C-like"/>
</dbReference>
<dbReference type="GO" id="GO:0016740">
    <property type="term" value="F:transferase activity"/>
    <property type="evidence" value="ECO:0007669"/>
    <property type="project" value="UniProtKB-KW"/>
</dbReference>
<keyword evidence="4" id="KW-1185">Reference proteome</keyword>
<name>E0TCV9_PARBH</name>
<feature type="domain" description="GST N-terminal" evidence="1">
    <location>
        <begin position="13"/>
        <end position="95"/>
    </location>
</feature>
<dbReference type="SFLD" id="SFLDS00019">
    <property type="entry name" value="Glutathione_Transferase_(cytos"/>
    <property type="match status" value="1"/>
</dbReference>
<dbReference type="eggNOG" id="COG0625">
    <property type="taxonomic scope" value="Bacteria"/>
</dbReference>
<dbReference type="InterPro" id="IPR036282">
    <property type="entry name" value="Glutathione-S-Trfase_C_sf"/>
</dbReference>
<dbReference type="Pfam" id="PF13417">
    <property type="entry name" value="GST_N_3"/>
    <property type="match status" value="1"/>
</dbReference>
<accession>E0TCV9</accession>
<evidence type="ECO:0000313" key="3">
    <source>
        <dbReference type="EMBL" id="ADM10342.1"/>
    </source>
</evidence>
<dbReference type="AlphaFoldDB" id="E0TCV9"/>
<dbReference type="Proteomes" id="UP000001302">
    <property type="component" value="Chromosome"/>
</dbReference>
<dbReference type="InterPro" id="IPR034345">
    <property type="entry name" value="Gtt2-like_N"/>
</dbReference>
<dbReference type="InterPro" id="IPR036249">
    <property type="entry name" value="Thioredoxin-like_sf"/>
</dbReference>
<reference evidence="3 4" key="2">
    <citation type="journal article" date="2011" name="J. Bacteriol.">
        <title>Complete genome sequence of strain HTCC2503T of Parvularcula bermudensis, the type species of the order "Parvularculales" in the class Alphaproteobacteria.</title>
        <authorList>
            <person name="Oh H.M."/>
            <person name="Kang I."/>
            <person name="Vergin K.L."/>
            <person name="Kang D."/>
            <person name="Rhee K.H."/>
            <person name="Giovannoni S.J."/>
            <person name="Cho J.C."/>
        </authorList>
    </citation>
    <scope>NUCLEOTIDE SEQUENCE [LARGE SCALE GENOMIC DNA]</scope>
    <source>
        <strain evidence="4">ATCC BAA-594 / HTCC2503 / KCTC 12087</strain>
    </source>
</reference>
<organism evidence="3 4">
    <name type="scientific">Parvularcula bermudensis (strain ATCC BAA-594 / HTCC2503 / KCTC 12087)</name>
    <dbReference type="NCBI Taxonomy" id="314260"/>
    <lineage>
        <taxon>Bacteria</taxon>
        <taxon>Pseudomonadati</taxon>
        <taxon>Pseudomonadota</taxon>
        <taxon>Alphaproteobacteria</taxon>
        <taxon>Parvularculales</taxon>
        <taxon>Parvularculaceae</taxon>
        <taxon>Parvularcula</taxon>
    </lineage>
</organism>
<dbReference type="Pfam" id="PF00043">
    <property type="entry name" value="GST_C"/>
    <property type="match status" value="1"/>
</dbReference>
<dbReference type="PROSITE" id="PS50404">
    <property type="entry name" value="GST_NTER"/>
    <property type="match status" value="1"/>
</dbReference>
<reference evidence="4" key="1">
    <citation type="submission" date="2010-08" db="EMBL/GenBank/DDBJ databases">
        <title>Genome sequence of Parvularcula bermudensis HTCC2503.</title>
        <authorList>
            <person name="Kang D.-M."/>
            <person name="Oh H.-M."/>
            <person name="Cho J.-C."/>
        </authorList>
    </citation>
    <scope>NUCLEOTIDE SEQUENCE [LARGE SCALE GENOMIC DNA]</scope>
    <source>
        <strain evidence="4">ATCC BAA-594 / HTCC2503 / KCTC 12087</strain>
    </source>
</reference>
<dbReference type="HOGENOM" id="CLU_011226_6_3_5"/>
<dbReference type="PROSITE" id="PS50405">
    <property type="entry name" value="GST_CTER"/>
    <property type="match status" value="1"/>
</dbReference>
<proteinExistence type="predicted"/>